<sequence length="72" mass="8223">MEKGWNKYGDAKVRWYPHSTASSWDPPNRLLASQAFIRPPNVVLRKDAFCMHPPHHFAIRNPAVYAASCCVN</sequence>
<dbReference type="Proteomes" id="UP001234178">
    <property type="component" value="Unassembled WGS sequence"/>
</dbReference>
<dbReference type="EMBL" id="JAOYFB010000003">
    <property type="protein sequence ID" value="KAK4009426.1"/>
    <property type="molecule type" value="Genomic_DNA"/>
</dbReference>
<reference evidence="1 2" key="1">
    <citation type="journal article" date="2023" name="Nucleic Acids Res.">
        <title>The hologenome of Daphnia magna reveals possible DNA methylation and microbiome-mediated evolution of the host genome.</title>
        <authorList>
            <person name="Chaturvedi A."/>
            <person name="Li X."/>
            <person name="Dhandapani V."/>
            <person name="Marshall H."/>
            <person name="Kissane S."/>
            <person name="Cuenca-Cambronero M."/>
            <person name="Asole G."/>
            <person name="Calvet F."/>
            <person name="Ruiz-Romero M."/>
            <person name="Marangio P."/>
            <person name="Guigo R."/>
            <person name="Rago D."/>
            <person name="Mirbahai L."/>
            <person name="Eastwood N."/>
            <person name="Colbourne J.K."/>
            <person name="Zhou J."/>
            <person name="Mallon E."/>
            <person name="Orsini L."/>
        </authorList>
    </citation>
    <scope>NUCLEOTIDE SEQUENCE [LARGE SCALE GENOMIC DNA]</scope>
    <source>
        <strain evidence="1">LRV0_1</strain>
    </source>
</reference>
<name>A0ABQ9Z972_9CRUS</name>
<proteinExistence type="predicted"/>
<gene>
    <name evidence="1" type="ORF">OUZ56_018539</name>
</gene>
<organism evidence="1 2">
    <name type="scientific">Daphnia magna</name>
    <dbReference type="NCBI Taxonomy" id="35525"/>
    <lineage>
        <taxon>Eukaryota</taxon>
        <taxon>Metazoa</taxon>
        <taxon>Ecdysozoa</taxon>
        <taxon>Arthropoda</taxon>
        <taxon>Crustacea</taxon>
        <taxon>Branchiopoda</taxon>
        <taxon>Diplostraca</taxon>
        <taxon>Cladocera</taxon>
        <taxon>Anomopoda</taxon>
        <taxon>Daphniidae</taxon>
        <taxon>Daphnia</taxon>
    </lineage>
</organism>
<evidence type="ECO:0000313" key="1">
    <source>
        <dbReference type="EMBL" id="KAK4009426.1"/>
    </source>
</evidence>
<protein>
    <submittedName>
        <fullName evidence="1">Uncharacterized protein</fullName>
    </submittedName>
</protein>
<accession>A0ABQ9Z972</accession>
<comment type="caution">
    <text evidence="1">The sequence shown here is derived from an EMBL/GenBank/DDBJ whole genome shotgun (WGS) entry which is preliminary data.</text>
</comment>
<evidence type="ECO:0000313" key="2">
    <source>
        <dbReference type="Proteomes" id="UP001234178"/>
    </source>
</evidence>
<keyword evidence="2" id="KW-1185">Reference proteome</keyword>